<dbReference type="EMBL" id="JAWDIU010000007">
    <property type="protein sequence ID" value="MDU0328242.1"/>
    <property type="molecule type" value="Genomic_DNA"/>
</dbReference>
<gene>
    <name evidence="3" type="ORF">RWH43_15905</name>
</gene>
<evidence type="ECO:0000313" key="4">
    <source>
        <dbReference type="Proteomes" id="UP001256673"/>
    </source>
</evidence>
<dbReference type="Proteomes" id="UP001256673">
    <property type="component" value="Unassembled WGS sequence"/>
</dbReference>
<reference evidence="3 4" key="1">
    <citation type="submission" date="2023-09" db="EMBL/GenBank/DDBJ databases">
        <title>Microbacterium fusihabitans sp. nov., Microbacterium phycihabitans sp. nov., and Microbacterium cervinum sp. nov., isolated from dried seaweeds of beach.</title>
        <authorList>
            <person name="Lee S.D."/>
        </authorList>
    </citation>
    <scope>NUCLEOTIDE SEQUENCE [LARGE SCALE GENOMIC DNA]</scope>
    <source>
        <strain evidence="3 4">KSW2-21</strain>
    </source>
</reference>
<evidence type="ECO:0000256" key="1">
    <source>
        <dbReference type="SAM" id="MobiDB-lite"/>
    </source>
</evidence>
<name>A0ABU3RZF0_9MICO</name>
<evidence type="ECO:0000259" key="2">
    <source>
        <dbReference type="SMART" id="SM00900"/>
    </source>
</evidence>
<sequence length="170" mass="17162">MKKIVYALMATVTGLVLLFSYRTSTVPESTSALADAPSSGVATAPKTTATTPSPSASASSGSTSSGSTSGAQTSSSGLADGTFTGQAANTRFGPVQVQITVSGGAITDVQVPQYPSESGRDQQINSRALPVLVKETVQAQSAQVDMVSGATYTSTGYRTSLQSALDQARA</sequence>
<feature type="compositionally biased region" description="Low complexity" evidence="1">
    <location>
        <begin position="42"/>
        <end position="77"/>
    </location>
</feature>
<dbReference type="Gene3D" id="3.90.1010.20">
    <property type="match status" value="1"/>
</dbReference>
<proteinExistence type="predicted"/>
<dbReference type="SMART" id="SM00900">
    <property type="entry name" value="FMN_bind"/>
    <property type="match status" value="1"/>
</dbReference>
<comment type="caution">
    <text evidence="3">The sequence shown here is derived from an EMBL/GenBank/DDBJ whole genome shotgun (WGS) entry which is preliminary data.</text>
</comment>
<dbReference type="RefSeq" id="WP_316001929.1">
    <property type="nucleotide sequence ID" value="NZ_JAWDIU010000007.1"/>
</dbReference>
<keyword evidence="4" id="KW-1185">Reference proteome</keyword>
<dbReference type="Pfam" id="PF04205">
    <property type="entry name" value="FMN_bind"/>
    <property type="match status" value="1"/>
</dbReference>
<evidence type="ECO:0000313" key="3">
    <source>
        <dbReference type="EMBL" id="MDU0328242.1"/>
    </source>
</evidence>
<dbReference type="InterPro" id="IPR007329">
    <property type="entry name" value="FMN-bd"/>
</dbReference>
<accession>A0ABU3RZF0</accession>
<protein>
    <submittedName>
        <fullName evidence="3">FMN-binding protein</fullName>
    </submittedName>
</protein>
<feature type="region of interest" description="Disordered" evidence="1">
    <location>
        <begin position="29"/>
        <end position="85"/>
    </location>
</feature>
<feature type="domain" description="FMN-binding" evidence="2">
    <location>
        <begin position="91"/>
        <end position="168"/>
    </location>
</feature>
<organism evidence="3 4">
    <name type="scientific">Microbacterium algihabitans</name>
    <dbReference type="NCBI Taxonomy" id="3075992"/>
    <lineage>
        <taxon>Bacteria</taxon>
        <taxon>Bacillati</taxon>
        <taxon>Actinomycetota</taxon>
        <taxon>Actinomycetes</taxon>
        <taxon>Micrococcales</taxon>
        <taxon>Microbacteriaceae</taxon>
        <taxon>Microbacterium</taxon>
    </lineage>
</organism>